<evidence type="ECO:0000313" key="9">
    <source>
        <dbReference type="EMBL" id="PWV66921.1"/>
    </source>
</evidence>
<keyword evidence="3" id="KW-0328">Glycosyltransferase</keyword>
<feature type="transmembrane region" description="Helical" evidence="8">
    <location>
        <begin position="193"/>
        <end position="211"/>
    </location>
</feature>
<dbReference type="GO" id="GO:0005886">
    <property type="term" value="C:plasma membrane"/>
    <property type="evidence" value="ECO:0007669"/>
    <property type="project" value="UniProtKB-SubCell"/>
</dbReference>
<keyword evidence="5 8" id="KW-0812">Transmembrane</keyword>
<dbReference type="RefSeq" id="WP_244198598.1">
    <property type="nucleotide sequence ID" value="NZ_QGTL01000023.1"/>
</dbReference>
<dbReference type="PANTHER" id="PTHR33908:SF11">
    <property type="entry name" value="MEMBRANE PROTEIN"/>
    <property type="match status" value="1"/>
</dbReference>
<keyword evidence="7 8" id="KW-0472">Membrane</keyword>
<evidence type="ECO:0000256" key="4">
    <source>
        <dbReference type="ARBA" id="ARBA00022679"/>
    </source>
</evidence>
<feature type="transmembrane region" description="Helical" evidence="8">
    <location>
        <begin position="351"/>
        <end position="369"/>
    </location>
</feature>
<feature type="transmembrane region" description="Helical" evidence="8">
    <location>
        <begin position="143"/>
        <end position="165"/>
    </location>
</feature>
<evidence type="ECO:0000313" key="10">
    <source>
        <dbReference type="Proteomes" id="UP000246410"/>
    </source>
</evidence>
<dbReference type="EMBL" id="QGTL01000023">
    <property type="protein sequence ID" value="PWV66921.1"/>
    <property type="molecule type" value="Genomic_DNA"/>
</dbReference>
<dbReference type="InterPro" id="IPR050297">
    <property type="entry name" value="LipidA_mod_glycosyltrf_83"/>
</dbReference>
<dbReference type="PANTHER" id="PTHR33908">
    <property type="entry name" value="MANNOSYLTRANSFERASE YKCB-RELATED"/>
    <property type="match status" value="1"/>
</dbReference>
<evidence type="ECO:0000256" key="1">
    <source>
        <dbReference type="ARBA" id="ARBA00004651"/>
    </source>
</evidence>
<name>A0A317N0R8_9NOCA</name>
<keyword evidence="2" id="KW-1003">Cell membrane</keyword>
<proteinExistence type="predicted"/>
<evidence type="ECO:0000256" key="5">
    <source>
        <dbReference type="ARBA" id="ARBA00022692"/>
    </source>
</evidence>
<keyword evidence="4" id="KW-0808">Transferase</keyword>
<dbReference type="AlphaFoldDB" id="A0A317N0R8"/>
<evidence type="ECO:0000256" key="7">
    <source>
        <dbReference type="ARBA" id="ARBA00023136"/>
    </source>
</evidence>
<accession>A0A317N0R8</accession>
<comment type="subcellular location">
    <subcellularLocation>
        <location evidence="1">Cell membrane</location>
        <topology evidence="1">Multi-pass membrane protein</topology>
    </subcellularLocation>
</comment>
<evidence type="ECO:0000256" key="2">
    <source>
        <dbReference type="ARBA" id="ARBA00022475"/>
    </source>
</evidence>
<reference evidence="9 10" key="1">
    <citation type="submission" date="2018-05" db="EMBL/GenBank/DDBJ databases">
        <title>Genomic Encyclopedia of Type Strains, Phase IV (KMG-IV): sequencing the most valuable type-strain genomes for metagenomic binning, comparative biology and taxonomic classification.</title>
        <authorList>
            <person name="Goeker M."/>
        </authorList>
    </citation>
    <scope>NUCLEOTIDE SEQUENCE [LARGE SCALE GENOMIC DNA]</scope>
    <source>
        <strain evidence="9 10">DSM 44717</strain>
    </source>
</reference>
<evidence type="ECO:0000256" key="6">
    <source>
        <dbReference type="ARBA" id="ARBA00022989"/>
    </source>
</evidence>
<comment type="caution">
    <text evidence="9">The sequence shown here is derived from an EMBL/GenBank/DDBJ whole genome shotgun (WGS) entry which is preliminary data.</text>
</comment>
<dbReference type="GO" id="GO:0009103">
    <property type="term" value="P:lipopolysaccharide biosynthetic process"/>
    <property type="evidence" value="ECO:0007669"/>
    <property type="project" value="UniProtKB-ARBA"/>
</dbReference>
<keyword evidence="6 8" id="KW-1133">Transmembrane helix</keyword>
<feature type="transmembrane region" description="Helical" evidence="8">
    <location>
        <begin position="28"/>
        <end position="45"/>
    </location>
</feature>
<evidence type="ECO:0000256" key="8">
    <source>
        <dbReference type="SAM" id="Phobius"/>
    </source>
</evidence>
<feature type="transmembrane region" description="Helical" evidence="8">
    <location>
        <begin position="321"/>
        <end position="339"/>
    </location>
</feature>
<feature type="transmembrane region" description="Helical" evidence="8">
    <location>
        <begin position="292"/>
        <end position="314"/>
    </location>
</feature>
<evidence type="ECO:0008006" key="11">
    <source>
        <dbReference type="Google" id="ProtNLM"/>
    </source>
</evidence>
<feature type="transmembrane region" description="Helical" evidence="8">
    <location>
        <begin position="217"/>
        <end position="235"/>
    </location>
</feature>
<sequence length="572" mass="61873">MVEVIEARPHTVTELPEDVPPQRDRSRWTALAAVLGGVLLLGWQGTRYGNWLVDDAAITFAYARNVAEGAGPVLQPGAESVEGFSNPTWLLVLVIGKWLGLFDRGALFGIPDYVLYPKAIALLCCAGILLACYLAARRVTRRPAAVTFATAVVLAAIPSFVIWCFSGLENSLFALTACVLAVHLFLAVLDKRLWTPSVAVIAGALAAFAALTRPDGLIYLAAYPLISLVLVRRTVWRTALRHVLYSGVAFAVPFGAYLLWRVAEFGRLVANTAVAKNQALPTVSDLTRAGELVQYAGAPAVIVAVGVVGFALATPSRWRDGVVALLVPLILAIVAYCVLEPDWMKQFRFATPVWVLAALIVVISAAEVLTRLRTRGRALVALTLAGALLPSGVALADAGAAYRADADVPLCWIATRFGQYVNGYADIIVLDQGSLLAPDMGGSAMSSRLRLIDMAGLTEAKIADIYAGEADTTLADYVFEDRKPTFVHTHGVWFANELTVDPRMTRDYYQVHRSEDPSSADEDWVRKDVVRDDAQLAQLREYSGTVLPHLLADYQKTGECGDTLRPGQTLPR</sequence>
<feature type="transmembrane region" description="Helical" evidence="8">
    <location>
        <begin position="115"/>
        <end position="136"/>
    </location>
</feature>
<keyword evidence="10" id="KW-1185">Reference proteome</keyword>
<dbReference type="Proteomes" id="UP000246410">
    <property type="component" value="Unassembled WGS sequence"/>
</dbReference>
<organism evidence="9 10">
    <name type="scientific">Nocardia neocaledoniensis</name>
    <dbReference type="NCBI Taxonomy" id="236511"/>
    <lineage>
        <taxon>Bacteria</taxon>
        <taxon>Bacillati</taxon>
        <taxon>Actinomycetota</taxon>
        <taxon>Actinomycetes</taxon>
        <taxon>Mycobacteriales</taxon>
        <taxon>Nocardiaceae</taxon>
        <taxon>Nocardia</taxon>
    </lineage>
</organism>
<evidence type="ECO:0000256" key="3">
    <source>
        <dbReference type="ARBA" id="ARBA00022676"/>
    </source>
</evidence>
<feature type="transmembrane region" description="Helical" evidence="8">
    <location>
        <begin position="171"/>
        <end position="188"/>
    </location>
</feature>
<dbReference type="GO" id="GO:0016763">
    <property type="term" value="F:pentosyltransferase activity"/>
    <property type="evidence" value="ECO:0007669"/>
    <property type="project" value="TreeGrafter"/>
</dbReference>
<gene>
    <name evidence="9" type="ORF">DFR69_12320</name>
</gene>
<feature type="transmembrane region" description="Helical" evidence="8">
    <location>
        <begin position="242"/>
        <end position="260"/>
    </location>
</feature>
<protein>
    <recommendedName>
        <fullName evidence="11">Dolichyl-phosphate-mannose-protein mannosyltransferase</fullName>
    </recommendedName>
</protein>